<dbReference type="PANTHER" id="PTHR48111:SF22">
    <property type="entry name" value="REGULATOR OF RPOS"/>
    <property type="match status" value="1"/>
</dbReference>
<dbReference type="GO" id="GO:0000976">
    <property type="term" value="F:transcription cis-regulatory region binding"/>
    <property type="evidence" value="ECO:0007669"/>
    <property type="project" value="TreeGrafter"/>
</dbReference>
<dbReference type="AlphaFoldDB" id="A0A1F4V812"/>
<dbReference type="FunFam" id="1.10.10.10:FF:000005">
    <property type="entry name" value="Two-component system response regulator"/>
    <property type="match status" value="1"/>
</dbReference>
<dbReference type="PANTHER" id="PTHR48111">
    <property type="entry name" value="REGULATOR OF RPOS"/>
    <property type="match status" value="1"/>
</dbReference>
<evidence type="ECO:0000313" key="10">
    <source>
        <dbReference type="EMBL" id="OGC53276.1"/>
    </source>
</evidence>
<sequence length="228" mass="26035">MRLLIIEDEKDLAENIKKGLVEEGFAVDISIDGEDGKFMIETEPYDLVILDIMLPKIDGITLCKDIRSKGIKTPILMLTAKSTLENKIKGFDVGADDYLTKPFDFVELKARVHALLRRAGNIELPILEIADLKMDPQKHEVFRNSEKLDLTPKEFSILELLLKNKEKVVTRTMIVEHVWDYNFESMSNLVDVLIGTLRKKVDKKGMKKLIKTVYGVGFKLSEENNEKP</sequence>
<dbReference type="InterPro" id="IPR016032">
    <property type="entry name" value="Sig_transdc_resp-reg_C-effctor"/>
</dbReference>
<feature type="domain" description="Response regulatory" evidence="8">
    <location>
        <begin position="2"/>
        <end position="116"/>
    </location>
</feature>
<dbReference type="SUPFAM" id="SSF46894">
    <property type="entry name" value="C-terminal effector domain of the bipartite response regulators"/>
    <property type="match status" value="1"/>
</dbReference>
<keyword evidence="2" id="KW-0902">Two-component regulatory system</keyword>
<dbReference type="InterPro" id="IPR036388">
    <property type="entry name" value="WH-like_DNA-bd_sf"/>
</dbReference>
<dbReference type="PROSITE" id="PS51755">
    <property type="entry name" value="OMPR_PHOB"/>
    <property type="match status" value="1"/>
</dbReference>
<keyword evidence="1 6" id="KW-0597">Phosphoprotein</keyword>
<dbReference type="InterPro" id="IPR011006">
    <property type="entry name" value="CheY-like_superfamily"/>
</dbReference>
<gene>
    <name evidence="10" type="ORF">A3D91_02575</name>
</gene>
<dbReference type="InterPro" id="IPR039420">
    <property type="entry name" value="WalR-like"/>
</dbReference>
<evidence type="ECO:0000256" key="6">
    <source>
        <dbReference type="PROSITE-ProRule" id="PRU00169"/>
    </source>
</evidence>
<evidence type="ECO:0000256" key="7">
    <source>
        <dbReference type="PROSITE-ProRule" id="PRU01091"/>
    </source>
</evidence>
<comment type="caution">
    <text evidence="10">The sequence shown here is derived from an EMBL/GenBank/DDBJ whole genome shotgun (WGS) entry which is preliminary data.</text>
</comment>
<dbReference type="FunFam" id="3.40.50.2300:FF:000002">
    <property type="entry name" value="DNA-binding response regulator PhoP"/>
    <property type="match status" value="1"/>
</dbReference>
<dbReference type="SUPFAM" id="SSF52172">
    <property type="entry name" value="CheY-like"/>
    <property type="match status" value="1"/>
</dbReference>
<dbReference type="STRING" id="1802620.A3D91_02575"/>
<evidence type="ECO:0000259" key="8">
    <source>
        <dbReference type="PROSITE" id="PS50110"/>
    </source>
</evidence>
<dbReference type="SMART" id="SM00448">
    <property type="entry name" value="REC"/>
    <property type="match status" value="1"/>
</dbReference>
<dbReference type="Gene3D" id="3.40.50.2300">
    <property type="match status" value="1"/>
</dbReference>
<dbReference type="GO" id="GO:0005829">
    <property type="term" value="C:cytosol"/>
    <property type="evidence" value="ECO:0007669"/>
    <property type="project" value="TreeGrafter"/>
</dbReference>
<dbReference type="CDD" id="cd19935">
    <property type="entry name" value="REC_OmpR_CusR-like"/>
    <property type="match status" value="1"/>
</dbReference>
<organism evidence="10 11">
    <name type="scientific">candidate division WWE3 bacterium RIFCSPHIGHO2_02_FULL_38_14</name>
    <dbReference type="NCBI Taxonomy" id="1802620"/>
    <lineage>
        <taxon>Bacteria</taxon>
        <taxon>Katanobacteria</taxon>
    </lineage>
</organism>
<protein>
    <submittedName>
        <fullName evidence="10">DNA-binding response regulator</fullName>
    </submittedName>
</protein>
<dbReference type="InterPro" id="IPR001789">
    <property type="entry name" value="Sig_transdc_resp-reg_receiver"/>
</dbReference>
<evidence type="ECO:0000256" key="2">
    <source>
        <dbReference type="ARBA" id="ARBA00023012"/>
    </source>
</evidence>
<evidence type="ECO:0000256" key="3">
    <source>
        <dbReference type="ARBA" id="ARBA00023015"/>
    </source>
</evidence>
<dbReference type="Pfam" id="PF00486">
    <property type="entry name" value="Trans_reg_C"/>
    <property type="match status" value="1"/>
</dbReference>
<dbReference type="Pfam" id="PF00072">
    <property type="entry name" value="Response_reg"/>
    <property type="match status" value="1"/>
</dbReference>
<evidence type="ECO:0000313" key="11">
    <source>
        <dbReference type="Proteomes" id="UP000178127"/>
    </source>
</evidence>
<dbReference type="GO" id="GO:0000156">
    <property type="term" value="F:phosphorelay response regulator activity"/>
    <property type="evidence" value="ECO:0007669"/>
    <property type="project" value="TreeGrafter"/>
</dbReference>
<evidence type="ECO:0000256" key="5">
    <source>
        <dbReference type="ARBA" id="ARBA00023163"/>
    </source>
</evidence>
<dbReference type="Gene3D" id="6.10.250.690">
    <property type="match status" value="1"/>
</dbReference>
<evidence type="ECO:0000256" key="4">
    <source>
        <dbReference type="ARBA" id="ARBA00023125"/>
    </source>
</evidence>
<keyword evidence="4 7" id="KW-0238">DNA-binding</keyword>
<feature type="DNA-binding region" description="OmpR/PhoB-type" evidence="7">
    <location>
        <begin position="124"/>
        <end position="222"/>
    </location>
</feature>
<feature type="domain" description="OmpR/PhoB-type" evidence="9">
    <location>
        <begin position="124"/>
        <end position="222"/>
    </location>
</feature>
<feature type="modified residue" description="4-aspartylphosphate" evidence="6">
    <location>
        <position position="51"/>
    </location>
</feature>
<dbReference type="GO" id="GO:0006355">
    <property type="term" value="P:regulation of DNA-templated transcription"/>
    <property type="evidence" value="ECO:0007669"/>
    <property type="project" value="InterPro"/>
</dbReference>
<evidence type="ECO:0000256" key="1">
    <source>
        <dbReference type="ARBA" id="ARBA00022553"/>
    </source>
</evidence>
<keyword evidence="5" id="KW-0804">Transcription</keyword>
<dbReference type="PROSITE" id="PS50110">
    <property type="entry name" value="RESPONSE_REGULATORY"/>
    <property type="match status" value="1"/>
</dbReference>
<dbReference type="CDD" id="cd00383">
    <property type="entry name" value="trans_reg_C"/>
    <property type="match status" value="1"/>
</dbReference>
<dbReference type="Proteomes" id="UP000178127">
    <property type="component" value="Unassembled WGS sequence"/>
</dbReference>
<reference evidence="10 11" key="1">
    <citation type="journal article" date="2016" name="Nat. Commun.">
        <title>Thousands of microbial genomes shed light on interconnected biogeochemical processes in an aquifer system.</title>
        <authorList>
            <person name="Anantharaman K."/>
            <person name="Brown C.T."/>
            <person name="Hug L.A."/>
            <person name="Sharon I."/>
            <person name="Castelle C.J."/>
            <person name="Probst A.J."/>
            <person name="Thomas B.C."/>
            <person name="Singh A."/>
            <person name="Wilkins M.J."/>
            <person name="Karaoz U."/>
            <person name="Brodie E.L."/>
            <person name="Williams K.H."/>
            <person name="Hubbard S.S."/>
            <person name="Banfield J.F."/>
        </authorList>
    </citation>
    <scope>NUCLEOTIDE SEQUENCE [LARGE SCALE GENOMIC DNA]</scope>
</reference>
<dbReference type="EMBL" id="MEVD01000015">
    <property type="protein sequence ID" value="OGC53276.1"/>
    <property type="molecule type" value="Genomic_DNA"/>
</dbReference>
<dbReference type="Gene3D" id="1.10.10.10">
    <property type="entry name" value="Winged helix-like DNA-binding domain superfamily/Winged helix DNA-binding domain"/>
    <property type="match status" value="1"/>
</dbReference>
<keyword evidence="3" id="KW-0805">Transcription regulation</keyword>
<dbReference type="InterPro" id="IPR001867">
    <property type="entry name" value="OmpR/PhoB-type_DNA-bd"/>
</dbReference>
<name>A0A1F4V812_UNCKA</name>
<dbReference type="GO" id="GO:0032993">
    <property type="term" value="C:protein-DNA complex"/>
    <property type="evidence" value="ECO:0007669"/>
    <property type="project" value="TreeGrafter"/>
</dbReference>
<proteinExistence type="predicted"/>
<evidence type="ECO:0000259" key="9">
    <source>
        <dbReference type="PROSITE" id="PS51755"/>
    </source>
</evidence>
<accession>A0A1F4V812</accession>
<dbReference type="SMART" id="SM00862">
    <property type="entry name" value="Trans_reg_C"/>
    <property type="match status" value="1"/>
</dbReference>